<dbReference type="Proteomes" id="UP000093925">
    <property type="component" value="Unassembled WGS sequence"/>
</dbReference>
<dbReference type="InterPro" id="IPR000160">
    <property type="entry name" value="GGDEF_dom"/>
</dbReference>
<dbReference type="SUPFAM" id="SSF55073">
    <property type="entry name" value="Nucleotide cyclase"/>
    <property type="match status" value="1"/>
</dbReference>
<dbReference type="EMBL" id="LZLM01000059">
    <property type="protein sequence ID" value="OBJ86526.1"/>
    <property type="molecule type" value="Genomic_DNA"/>
</dbReference>
<evidence type="ECO:0000313" key="4">
    <source>
        <dbReference type="EMBL" id="OBJ86526.1"/>
    </source>
</evidence>
<dbReference type="Pfam" id="PF00990">
    <property type="entry name" value="GGDEF"/>
    <property type="match status" value="1"/>
</dbReference>
<dbReference type="InterPro" id="IPR029787">
    <property type="entry name" value="Nucleotide_cyclase"/>
</dbReference>
<evidence type="ECO:0000259" key="3">
    <source>
        <dbReference type="PROSITE" id="PS50887"/>
    </source>
</evidence>
<organism evidence="4 5">
    <name type="scientific">Mycobacterium asiaticum</name>
    <dbReference type="NCBI Taxonomy" id="1790"/>
    <lineage>
        <taxon>Bacteria</taxon>
        <taxon>Bacillati</taxon>
        <taxon>Actinomycetota</taxon>
        <taxon>Actinomycetes</taxon>
        <taxon>Mycobacteriales</taxon>
        <taxon>Mycobacteriaceae</taxon>
        <taxon>Mycobacterium</taxon>
    </lineage>
</organism>
<evidence type="ECO:0000313" key="5">
    <source>
        <dbReference type="Proteomes" id="UP000093925"/>
    </source>
</evidence>
<evidence type="ECO:0000259" key="1">
    <source>
        <dbReference type="PROSITE" id="PS50112"/>
    </source>
</evidence>
<dbReference type="InterPro" id="IPR013656">
    <property type="entry name" value="PAS_4"/>
</dbReference>
<dbReference type="FunFam" id="3.30.70.270:FF:000001">
    <property type="entry name" value="Diguanylate cyclase domain protein"/>
    <property type="match status" value="1"/>
</dbReference>
<dbReference type="InterPro" id="IPR029016">
    <property type="entry name" value="GAF-like_dom_sf"/>
</dbReference>
<dbReference type="InterPro" id="IPR043128">
    <property type="entry name" value="Rev_trsase/Diguanyl_cyclase"/>
</dbReference>
<dbReference type="NCBIfam" id="TIGR00254">
    <property type="entry name" value="GGDEF"/>
    <property type="match status" value="1"/>
</dbReference>
<accession>A0A1A3KRE5</accession>
<dbReference type="InterPro" id="IPR003018">
    <property type="entry name" value="GAF"/>
</dbReference>
<dbReference type="SMART" id="SM00091">
    <property type="entry name" value="PAS"/>
    <property type="match status" value="2"/>
</dbReference>
<evidence type="ECO:0000259" key="2">
    <source>
        <dbReference type="PROSITE" id="PS50113"/>
    </source>
</evidence>
<dbReference type="PANTHER" id="PTHR43102">
    <property type="entry name" value="SLR1143 PROTEIN"/>
    <property type="match status" value="1"/>
</dbReference>
<dbReference type="Pfam" id="PF01590">
    <property type="entry name" value="GAF"/>
    <property type="match status" value="1"/>
</dbReference>
<comment type="caution">
    <text evidence="4">The sequence shown here is derived from an EMBL/GenBank/DDBJ whole genome shotgun (WGS) entry which is preliminary data.</text>
</comment>
<dbReference type="PROSITE" id="PS50112">
    <property type="entry name" value="PAS"/>
    <property type="match status" value="1"/>
</dbReference>
<dbReference type="Gene3D" id="3.30.450.40">
    <property type="match status" value="1"/>
</dbReference>
<proteinExistence type="predicted"/>
<reference evidence="4 5" key="1">
    <citation type="submission" date="2016-06" db="EMBL/GenBank/DDBJ databases">
        <authorList>
            <person name="Kjaerup R.B."/>
            <person name="Dalgaard T.S."/>
            <person name="Juul-Madsen H.R."/>
        </authorList>
    </citation>
    <scope>NUCLEOTIDE SEQUENCE [LARGE SCALE GENOMIC DNA]</scope>
    <source>
        <strain evidence="4 5">1276495.2</strain>
    </source>
</reference>
<feature type="domain" description="GGDEF" evidence="3">
    <location>
        <begin position="454"/>
        <end position="574"/>
    </location>
</feature>
<dbReference type="PROSITE" id="PS50113">
    <property type="entry name" value="PAC"/>
    <property type="match status" value="1"/>
</dbReference>
<protein>
    <submittedName>
        <fullName evidence="4">Diguanylate cyclase</fullName>
    </submittedName>
</protein>
<dbReference type="AlphaFoldDB" id="A0A1A3KRE5"/>
<sequence>MTASAPERQPAEFERLHALASFAVLDTPAEKVFDDLTALAAHVCAAPIALISLVDAERHWFKSRRGFDLTEVPRRHFFCAHALHSPEPLTVADARLDPRFAASPLVADGPRLRFYAGAPLRTSDGYVLGTLCVLDTEPRVLGDTARRFLTMLADQVISQLEMRRQGAALRQQQRMLAAVLEHTDVLIYAKDVDGRFVMSNAALQRVTQVPGGMLGRTDHELFPSDEADEYRRHDTHILATRERQVFTEDLVHSDGTTHRYRSTKFPLINEAGEVIGIGGVSTDVTELDAARAAHEAAEQRWRALIEESPVAMAVVGADGQVAYANPQAIAMCGMDAGARVSRRSAFDFLPAGGRGGGQELLARLLAGGAPLRGHQSALQCADGTRVTAEINATLITYRGLPAVLLEMRDVTAAAAARAALEHSASTDPLTGLLNRRGWDSSLSALLPHVRQDAAPWVIALLDFDHFKAYNDAHGHSQGDELLRIFAGTARSSLRAHDLFARWGGEEFILALPETPPEETTGILNRIRACIPAGQTCSVGYTTWLPPEALTHAVNRADAALYQAKTLGRDRIERA</sequence>
<dbReference type="PANTHER" id="PTHR43102:SF2">
    <property type="entry name" value="GAF DOMAIN-CONTAINING PROTEIN"/>
    <property type="match status" value="1"/>
</dbReference>
<dbReference type="PROSITE" id="PS50887">
    <property type="entry name" value="GGDEF"/>
    <property type="match status" value="1"/>
</dbReference>
<dbReference type="InterPro" id="IPR035965">
    <property type="entry name" value="PAS-like_dom_sf"/>
</dbReference>
<dbReference type="Gene3D" id="3.30.70.270">
    <property type="match status" value="1"/>
</dbReference>
<dbReference type="SMART" id="SM00267">
    <property type="entry name" value="GGDEF"/>
    <property type="match status" value="1"/>
</dbReference>
<dbReference type="NCBIfam" id="TIGR00229">
    <property type="entry name" value="sensory_box"/>
    <property type="match status" value="2"/>
</dbReference>
<dbReference type="InterPro" id="IPR000014">
    <property type="entry name" value="PAS"/>
</dbReference>
<gene>
    <name evidence="4" type="ORF">A5640_10735</name>
</gene>
<dbReference type="CDD" id="cd00130">
    <property type="entry name" value="PAS"/>
    <property type="match status" value="1"/>
</dbReference>
<dbReference type="Pfam" id="PF08448">
    <property type="entry name" value="PAS_4"/>
    <property type="match status" value="2"/>
</dbReference>
<feature type="domain" description="PAC" evidence="2">
    <location>
        <begin position="244"/>
        <end position="296"/>
    </location>
</feature>
<dbReference type="SUPFAM" id="SSF55785">
    <property type="entry name" value="PYP-like sensor domain (PAS domain)"/>
    <property type="match status" value="2"/>
</dbReference>
<dbReference type="SUPFAM" id="SSF55781">
    <property type="entry name" value="GAF domain-like"/>
    <property type="match status" value="1"/>
</dbReference>
<dbReference type="SMART" id="SM00065">
    <property type="entry name" value="GAF"/>
    <property type="match status" value="1"/>
</dbReference>
<dbReference type="CDD" id="cd01949">
    <property type="entry name" value="GGDEF"/>
    <property type="match status" value="1"/>
</dbReference>
<dbReference type="Gene3D" id="3.30.450.20">
    <property type="entry name" value="PAS domain"/>
    <property type="match status" value="2"/>
</dbReference>
<feature type="domain" description="PAS" evidence="1">
    <location>
        <begin position="297"/>
        <end position="368"/>
    </location>
</feature>
<name>A0A1A3KRE5_MYCAS</name>
<dbReference type="InterPro" id="IPR000700">
    <property type="entry name" value="PAS-assoc_C"/>
</dbReference>